<evidence type="ECO:0000313" key="2">
    <source>
        <dbReference type="EMBL" id="OWF36554.1"/>
    </source>
</evidence>
<feature type="coiled-coil region" evidence="1">
    <location>
        <begin position="44"/>
        <end position="71"/>
    </location>
</feature>
<dbReference type="AlphaFoldDB" id="A0A210PJA1"/>
<evidence type="ECO:0000313" key="3">
    <source>
        <dbReference type="Proteomes" id="UP000242188"/>
    </source>
</evidence>
<organism evidence="2 3">
    <name type="scientific">Mizuhopecten yessoensis</name>
    <name type="common">Japanese scallop</name>
    <name type="synonym">Patinopecten yessoensis</name>
    <dbReference type="NCBI Taxonomy" id="6573"/>
    <lineage>
        <taxon>Eukaryota</taxon>
        <taxon>Metazoa</taxon>
        <taxon>Spiralia</taxon>
        <taxon>Lophotrochozoa</taxon>
        <taxon>Mollusca</taxon>
        <taxon>Bivalvia</taxon>
        <taxon>Autobranchia</taxon>
        <taxon>Pteriomorphia</taxon>
        <taxon>Pectinida</taxon>
        <taxon>Pectinoidea</taxon>
        <taxon>Pectinidae</taxon>
        <taxon>Mizuhopecten</taxon>
    </lineage>
</organism>
<dbReference type="Proteomes" id="UP000242188">
    <property type="component" value="Unassembled WGS sequence"/>
</dbReference>
<accession>A0A210PJA1</accession>
<feature type="coiled-coil region" evidence="1">
    <location>
        <begin position="236"/>
        <end position="328"/>
    </location>
</feature>
<feature type="coiled-coil region" evidence="1">
    <location>
        <begin position="179"/>
        <end position="206"/>
    </location>
</feature>
<gene>
    <name evidence="2" type="ORF">KP79_PYT03116</name>
</gene>
<proteinExistence type="predicted"/>
<reference evidence="2 3" key="1">
    <citation type="journal article" date="2017" name="Nat. Ecol. Evol.">
        <title>Scallop genome provides insights into evolution of bilaterian karyotype and development.</title>
        <authorList>
            <person name="Wang S."/>
            <person name="Zhang J."/>
            <person name="Jiao W."/>
            <person name="Li J."/>
            <person name="Xun X."/>
            <person name="Sun Y."/>
            <person name="Guo X."/>
            <person name="Huan P."/>
            <person name="Dong B."/>
            <person name="Zhang L."/>
            <person name="Hu X."/>
            <person name="Sun X."/>
            <person name="Wang J."/>
            <person name="Zhao C."/>
            <person name="Wang Y."/>
            <person name="Wang D."/>
            <person name="Huang X."/>
            <person name="Wang R."/>
            <person name="Lv J."/>
            <person name="Li Y."/>
            <person name="Zhang Z."/>
            <person name="Liu B."/>
            <person name="Lu W."/>
            <person name="Hui Y."/>
            <person name="Liang J."/>
            <person name="Zhou Z."/>
            <person name="Hou R."/>
            <person name="Li X."/>
            <person name="Liu Y."/>
            <person name="Li H."/>
            <person name="Ning X."/>
            <person name="Lin Y."/>
            <person name="Zhao L."/>
            <person name="Xing Q."/>
            <person name="Dou J."/>
            <person name="Li Y."/>
            <person name="Mao J."/>
            <person name="Guo H."/>
            <person name="Dou H."/>
            <person name="Li T."/>
            <person name="Mu C."/>
            <person name="Jiang W."/>
            <person name="Fu Q."/>
            <person name="Fu X."/>
            <person name="Miao Y."/>
            <person name="Liu J."/>
            <person name="Yu Q."/>
            <person name="Li R."/>
            <person name="Liao H."/>
            <person name="Li X."/>
            <person name="Kong Y."/>
            <person name="Jiang Z."/>
            <person name="Chourrout D."/>
            <person name="Li R."/>
            <person name="Bao Z."/>
        </authorList>
    </citation>
    <scope>NUCLEOTIDE SEQUENCE [LARGE SCALE GENOMIC DNA]</scope>
    <source>
        <strain evidence="2 3">PY_sf001</strain>
    </source>
</reference>
<evidence type="ECO:0000256" key="1">
    <source>
        <dbReference type="SAM" id="Coils"/>
    </source>
</evidence>
<protein>
    <submittedName>
        <fullName evidence="2">Uncharacterized protein</fullName>
    </submittedName>
</protein>
<dbReference type="EMBL" id="NEDP02076571">
    <property type="protein sequence ID" value="OWF36554.1"/>
    <property type="molecule type" value="Genomic_DNA"/>
</dbReference>
<comment type="caution">
    <text evidence="2">The sequence shown here is derived from an EMBL/GenBank/DDBJ whole genome shotgun (WGS) entry which is preliminary data.</text>
</comment>
<dbReference type="OrthoDB" id="3176171at2759"/>
<dbReference type="PANTHER" id="PTHR40710">
    <property type="entry name" value="RIKEN CDNA E230025N22 GENE"/>
    <property type="match status" value="1"/>
</dbReference>
<sequence length="341" mass="40116">MEDLVKDLQIAKQSTWAERERLSNKFEEERKINLANKGILEWVTDNVRKGNKELQEKMVLLQKEKDQLTLQYKERRKGVDVMNEELQKKIAEYSKWTETGKSSESETKKRVTAIHELKERLKKETDILKKLKQQIKDVQDKQREERENAKAQMTAIKGSAEVRQKVELEERHQLEQQNKAMVADELDKMNIEIEQEKLEIQVKMTEGKKYTPQEGAALEIQVVELKANKAVVAYQLQTLQHEKNRLAKELEDVYKLHKDEMEIQQLQHFQTFRSYREMFEEQKAALDQRYRQLLEDSIQDAVFLSSRNNELTEENGELKQSVAEMKDVITKLGGRIPSGTV</sequence>
<dbReference type="PANTHER" id="PTHR40710:SF1">
    <property type="entry name" value="RIKEN CDNA E230025N22 GENE"/>
    <property type="match status" value="1"/>
</dbReference>
<name>A0A210PJA1_MIZYE</name>
<feature type="coiled-coil region" evidence="1">
    <location>
        <begin position="114"/>
        <end position="152"/>
    </location>
</feature>
<keyword evidence="3" id="KW-1185">Reference proteome</keyword>
<keyword evidence="1" id="KW-0175">Coiled coil</keyword>